<dbReference type="AlphaFoldDB" id="A0A926NJS0"/>
<gene>
    <name evidence="1" type="ORF">IC621_20720</name>
</gene>
<dbReference type="RefSeq" id="WP_191161013.1">
    <property type="nucleotide sequence ID" value="NZ_JACXAI010000034.1"/>
</dbReference>
<organism evidence="1 2">
    <name type="scientific">Metabacillus arenae</name>
    <dbReference type="NCBI Taxonomy" id="2771434"/>
    <lineage>
        <taxon>Bacteria</taxon>
        <taxon>Bacillati</taxon>
        <taxon>Bacillota</taxon>
        <taxon>Bacilli</taxon>
        <taxon>Bacillales</taxon>
        <taxon>Bacillaceae</taxon>
        <taxon>Metabacillus</taxon>
    </lineage>
</organism>
<evidence type="ECO:0000313" key="1">
    <source>
        <dbReference type="EMBL" id="MBD1382631.1"/>
    </source>
</evidence>
<name>A0A926NJS0_9BACI</name>
<keyword evidence="2" id="KW-1185">Reference proteome</keyword>
<accession>A0A926NJS0</accession>
<dbReference type="InterPro" id="IPR058930">
    <property type="entry name" value="YwzD"/>
</dbReference>
<evidence type="ECO:0000313" key="2">
    <source>
        <dbReference type="Proteomes" id="UP000626844"/>
    </source>
</evidence>
<dbReference type="Proteomes" id="UP000626844">
    <property type="component" value="Unassembled WGS sequence"/>
</dbReference>
<dbReference type="Pfam" id="PF26162">
    <property type="entry name" value="YwzD"/>
    <property type="match status" value="1"/>
</dbReference>
<proteinExistence type="predicted"/>
<comment type="caution">
    <text evidence="1">The sequence shown here is derived from an EMBL/GenBank/DDBJ whole genome shotgun (WGS) entry which is preliminary data.</text>
</comment>
<dbReference type="EMBL" id="JACXAI010000034">
    <property type="protein sequence ID" value="MBD1382631.1"/>
    <property type="molecule type" value="Genomic_DNA"/>
</dbReference>
<reference evidence="1" key="1">
    <citation type="submission" date="2020-09" db="EMBL/GenBank/DDBJ databases">
        <title>A novel bacterium of genus Bacillus, isolated from South China Sea.</title>
        <authorList>
            <person name="Huang H."/>
            <person name="Mo K."/>
            <person name="Hu Y."/>
        </authorList>
    </citation>
    <scope>NUCLEOTIDE SEQUENCE</scope>
    <source>
        <strain evidence="1">IB182487</strain>
    </source>
</reference>
<protein>
    <submittedName>
        <fullName evidence="1">Uncharacterized protein</fullName>
    </submittedName>
</protein>
<sequence length="48" mass="5485">MNQSKLVQEAFLQILKEAKTKGEQSKDVTTKEMLDDLVVQIKKVYACN</sequence>